<dbReference type="PROSITE" id="PS50206">
    <property type="entry name" value="RHODANESE_3"/>
    <property type="match status" value="1"/>
</dbReference>
<feature type="domain" description="Rhodanese" evidence="1">
    <location>
        <begin position="32"/>
        <end position="115"/>
    </location>
</feature>
<dbReference type="Gene3D" id="3.40.250.10">
    <property type="entry name" value="Rhodanese-like domain"/>
    <property type="match status" value="1"/>
</dbReference>
<keyword evidence="3" id="KW-1185">Reference proteome</keyword>
<reference evidence="2" key="1">
    <citation type="journal article" date="2022" name="Microorganisms">
        <title>Two New Species of Filamentous Sulfur Bacteria of the Genus Thiothrix, Thiothrix winogradskyi sp. nov. and 'Candidatus Thiothrix sulfatifontis' sp. nov.</title>
        <authorList>
            <person name="Ravin N.V."/>
            <person name="Rossetti S."/>
            <person name="Beletsky A.V."/>
            <person name="Kadnikov V.V."/>
            <person name="Rudenko T.S."/>
            <person name="Smolyakov D.D."/>
            <person name="Moskvitina M.I."/>
            <person name="Gureeva M.V."/>
            <person name="Mardanov A.V."/>
            <person name="Grabovich M.Y."/>
        </authorList>
    </citation>
    <scope>NUCLEOTIDE SEQUENCE</scope>
    <source>
        <strain evidence="2">CT3</strain>
    </source>
</reference>
<sequence length="136" mass="14809">MKTALDELARQIAPKKMGMARITLNDFIAAYNKGEAELIDIRLPEEVAVWQLNFGLKIPATELPERLGELPKDKLLVVACPMTDRSNIARTYLAAHGYQVKYLQDGLLGLMDRLKGGMAGDIALPESINSAASLAG</sequence>
<proteinExistence type="predicted"/>
<dbReference type="PANTHER" id="PTHR43031">
    <property type="entry name" value="FAD-DEPENDENT OXIDOREDUCTASE"/>
    <property type="match status" value="1"/>
</dbReference>
<evidence type="ECO:0000313" key="3">
    <source>
        <dbReference type="Proteomes" id="UP001054801"/>
    </source>
</evidence>
<dbReference type="InterPro" id="IPR036873">
    <property type="entry name" value="Rhodanese-like_dom_sf"/>
</dbReference>
<protein>
    <recommendedName>
        <fullName evidence="1">Rhodanese domain-containing protein</fullName>
    </recommendedName>
</protein>
<accession>A0ABY3T767</accession>
<evidence type="ECO:0000313" key="2">
    <source>
        <dbReference type="EMBL" id="UJS26364.1"/>
    </source>
</evidence>
<dbReference type="RefSeq" id="WP_236501748.1">
    <property type="nucleotide sequence ID" value="NZ_CP091244.1"/>
</dbReference>
<name>A0ABY3T767_9GAMM</name>
<dbReference type="InterPro" id="IPR050229">
    <property type="entry name" value="GlpE_sulfurtransferase"/>
</dbReference>
<dbReference type="EMBL" id="CP091244">
    <property type="protein sequence ID" value="UJS26364.1"/>
    <property type="molecule type" value="Genomic_DNA"/>
</dbReference>
<gene>
    <name evidence="2" type="ORF">L2Y54_10080</name>
</gene>
<dbReference type="InterPro" id="IPR001763">
    <property type="entry name" value="Rhodanese-like_dom"/>
</dbReference>
<dbReference type="Pfam" id="PF00581">
    <property type="entry name" value="Rhodanese"/>
    <property type="match status" value="1"/>
</dbReference>
<dbReference type="SUPFAM" id="SSF52821">
    <property type="entry name" value="Rhodanese/Cell cycle control phosphatase"/>
    <property type="match status" value="1"/>
</dbReference>
<organism evidence="2 3">
    <name type="scientific">Thiothrix winogradskyi</name>
    <dbReference type="NCBI Taxonomy" id="96472"/>
    <lineage>
        <taxon>Bacteria</taxon>
        <taxon>Pseudomonadati</taxon>
        <taxon>Pseudomonadota</taxon>
        <taxon>Gammaproteobacteria</taxon>
        <taxon>Thiotrichales</taxon>
        <taxon>Thiotrichaceae</taxon>
        <taxon>Thiothrix</taxon>
    </lineage>
</organism>
<dbReference type="PANTHER" id="PTHR43031:SF16">
    <property type="entry name" value="OXIDOREDUCTASE"/>
    <property type="match status" value="1"/>
</dbReference>
<evidence type="ECO:0000259" key="1">
    <source>
        <dbReference type="PROSITE" id="PS50206"/>
    </source>
</evidence>
<dbReference type="Proteomes" id="UP001054801">
    <property type="component" value="Chromosome"/>
</dbReference>